<dbReference type="RefSeq" id="WP_393013659.1">
    <property type="nucleotide sequence ID" value="NZ_JAZAQF010000069.1"/>
</dbReference>
<dbReference type="PROSITE" id="PS51352">
    <property type="entry name" value="THIOREDOXIN_2"/>
    <property type="match status" value="1"/>
</dbReference>
<dbReference type="Pfam" id="PF00578">
    <property type="entry name" value="AhpC-TSA"/>
    <property type="match status" value="1"/>
</dbReference>
<comment type="caution">
    <text evidence="2">The sequence shown here is derived from an EMBL/GenBank/DDBJ whole genome shotgun (WGS) entry which is preliminary data.</text>
</comment>
<dbReference type="InterPro" id="IPR036249">
    <property type="entry name" value="Thioredoxin-like_sf"/>
</dbReference>
<dbReference type="CDD" id="cd02969">
    <property type="entry name" value="PRX_like1"/>
    <property type="match status" value="1"/>
</dbReference>
<name>A0ABW7CB25_9CYAN</name>
<dbReference type="InterPro" id="IPR000866">
    <property type="entry name" value="AhpC/TSA"/>
</dbReference>
<reference evidence="3" key="1">
    <citation type="journal article" date="2024" name="Algal Res.">
        <title>Biochemical, toxicological and genomic investigation of a high-biomass producing Limnothrix strain isolated from Italian shallow drinking water reservoir.</title>
        <authorList>
            <person name="Simonazzi M."/>
            <person name="Shishido T.K."/>
            <person name="Delbaje E."/>
            <person name="Wahlsten M."/>
            <person name="Fewer D.P."/>
            <person name="Sivonen K."/>
            <person name="Pezzolesi L."/>
            <person name="Pistocchi R."/>
        </authorList>
    </citation>
    <scope>NUCLEOTIDE SEQUENCE [LARGE SCALE GENOMIC DNA]</scope>
    <source>
        <strain evidence="3">LRLZ20PSL1</strain>
    </source>
</reference>
<evidence type="ECO:0000259" key="1">
    <source>
        <dbReference type="PROSITE" id="PS51352"/>
    </source>
</evidence>
<dbReference type="EMBL" id="JAZAQF010000069">
    <property type="protein sequence ID" value="MFG3818354.1"/>
    <property type="molecule type" value="Genomic_DNA"/>
</dbReference>
<accession>A0ABW7CB25</accession>
<dbReference type="PANTHER" id="PTHR43640">
    <property type="entry name" value="OS07G0260300 PROTEIN"/>
    <property type="match status" value="1"/>
</dbReference>
<sequence length="196" mass="21342">MVLTASMMLELGTVAPDFALPEVTTGETISLATVVDRPLLLVMFLCRHCPYVKHIQAELARLGRDWGDRAGIIAISANDAVAYPDDAPDRLADWARDCGFNFPLCYDETQAVAQAYSAACTPDFFVFNRDRALVYRGQLDRSRPGNPEPNDGADLRAALAAVWAGEPVPDPQIPSLGCNIKWKPGNEPTYFGLSAV</sequence>
<dbReference type="InterPro" id="IPR013766">
    <property type="entry name" value="Thioredoxin_domain"/>
</dbReference>
<dbReference type="Proteomes" id="UP001604335">
    <property type="component" value="Unassembled WGS sequence"/>
</dbReference>
<evidence type="ECO:0000313" key="2">
    <source>
        <dbReference type="EMBL" id="MFG3818354.1"/>
    </source>
</evidence>
<keyword evidence="3" id="KW-1185">Reference proteome</keyword>
<organism evidence="2 3">
    <name type="scientific">Limnothrix redekei LRLZ20PSL1</name>
    <dbReference type="NCBI Taxonomy" id="3112953"/>
    <lineage>
        <taxon>Bacteria</taxon>
        <taxon>Bacillati</taxon>
        <taxon>Cyanobacteriota</taxon>
        <taxon>Cyanophyceae</taxon>
        <taxon>Pseudanabaenales</taxon>
        <taxon>Pseudanabaenaceae</taxon>
        <taxon>Limnothrix</taxon>
    </lineage>
</organism>
<feature type="domain" description="Thioredoxin" evidence="1">
    <location>
        <begin position="9"/>
        <end position="164"/>
    </location>
</feature>
<dbReference type="Gene3D" id="3.40.30.10">
    <property type="entry name" value="Glutaredoxin"/>
    <property type="match status" value="1"/>
</dbReference>
<dbReference type="PANTHER" id="PTHR43640:SF1">
    <property type="entry name" value="THIOREDOXIN-DEPENDENT PEROXIREDOXIN"/>
    <property type="match status" value="1"/>
</dbReference>
<proteinExistence type="predicted"/>
<dbReference type="InterPro" id="IPR047262">
    <property type="entry name" value="PRX-like1"/>
</dbReference>
<gene>
    <name evidence="2" type="ORF">VPK24_11955</name>
</gene>
<dbReference type="SUPFAM" id="SSF52833">
    <property type="entry name" value="Thioredoxin-like"/>
    <property type="match status" value="1"/>
</dbReference>
<evidence type="ECO:0000313" key="3">
    <source>
        <dbReference type="Proteomes" id="UP001604335"/>
    </source>
</evidence>
<protein>
    <submittedName>
        <fullName evidence="2">Thioredoxin family protein</fullName>
    </submittedName>
</protein>